<proteinExistence type="inferred from homology"/>
<dbReference type="PROSITE" id="PS00879">
    <property type="entry name" value="ODR_DC_2_2"/>
    <property type="match status" value="1"/>
</dbReference>
<dbReference type="InterPro" id="IPR009006">
    <property type="entry name" value="Ala_racemase/Decarboxylase_C"/>
</dbReference>
<evidence type="ECO:0000256" key="1">
    <source>
        <dbReference type="ARBA" id="ARBA00001933"/>
    </source>
</evidence>
<comment type="cofactor">
    <cofactor evidence="1">
        <name>pyridoxal 5'-phosphate</name>
        <dbReference type="ChEBI" id="CHEBI:597326"/>
    </cofactor>
</comment>
<dbReference type="Pfam" id="PF00278">
    <property type="entry name" value="Orn_DAP_Arg_deC"/>
    <property type="match status" value="1"/>
</dbReference>
<accession>A0ABS8QCB5</accession>
<name>A0ABS8QCB5_9BURK</name>
<dbReference type="NCBIfam" id="TIGR03099">
    <property type="entry name" value="dCO2ase_PEP1"/>
    <property type="match status" value="1"/>
</dbReference>
<dbReference type="RefSeq" id="WP_231060668.1">
    <property type="nucleotide sequence ID" value="NZ_JAJNOC010000012.1"/>
</dbReference>
<reference evidence="6" key="1">
    <citation type="submission" date="2021-11" db="EMBL/GenBank/DDBJ databases">
        <title>The complete genome of Massilia sp sp. G4R7.</title>
        <authorList>
            <person name="Liu L."/>
            <person name="Yue J."/>
            <person name="Yuan J."/>
            <person name="Yang F."/>
            <person name="Li L."/>
        </authorList>
    </citation>
    <scope>NUCLEOTIDE SEQUENCE</scope>
    <source>
        <strain evidence="6">G4R7</strain>
    </source>
</reference>
<dbReference type="InterPro" id="IPR017530">
    <property type="entry name" value="DCO2ase_PEP1"/>
</dbReference>
<dbReference type="PANTHER" id="PTHR43727">
    <property type="entry name" value="DIAMINOPIMELATE DECARBOXYLASE"/>
    <property type="match status" value="1"/>
</dbReference>
<feature type="domain" description="Orn/DAP/Arg decarboxylase 2 C-terminal" evidence="4">
    <location>
        <begin position="53"/>
        <end position="402"/>
    </location>
</feature>
<evidence type="ECO:0000256" key="2">
    <source>
        <dbReference type="ARBA" id="ARBA00022898"/>
    </source>
</evidence>
<comment type="caution">
    <text evidence="6">The sequence shown here is derived from an EMBL/GenBank/DDBJ whole genome shotgun (WGS) entry which is preliminary data.</text>
</comment>
<dbReference type="InterPro" id="IPR000183">
    <property type="entry name" value="Orn/DAP/Arg_de-COase"/>
</dbReference>
<dbReference type="InterPro" id="IPR022643">
    <property type="entry name" value="De-COase2_C"/>
</dbReference>
<dbReference type="InterPro" id="IPR022644">
    <property type="entry name" value="De-COase2_N"/>
</dbReference>
<protein>
    <submittedName>
        <fullName evidence="6">Pyridoxal-dependent decarboxylase, exosortase A system-associated</fullName>
    </submittedName>
</protein>
<keyword evidence="7" id="KW-1185">Reference proteome</keyword>
<evidence type="ECO:0000259" key="4">
    <source>
        <dbReference type="Pfam" id="PF00278"/>
    </source>
</evidence>
<comment type="similarity">
    <text evidence="3">Belongs to the Orn/Lys/Arg decarboxylase class-II family.</text>
</comment>
<keyword evidence="2" id="KW-0663">Pyridoxal phosphate</keyword>
<dbReference type="Gene3D" id="2.40.37.10">
    <property type="entry name" value="Lyase, Ornithine Decarboxylase, Chain A, domain 1"/>
    <property type="match status" value="1"/>
</dbReference>
<dbReference type="Proteomes" id="UP001179361">
    <property type="component" value="Unassembled WGS sequence"/>
</dbReference>
<evidence type="ECO:0000259" key="5">
    <source>
        <dbReference type="Pfam" id="PF02784"/>
    </source>
</evidence>
<organism evidence="6 7">
    <name type="scientific">Massilia phyllostachyos</name>
    <dbReference type="NCBI Taxonomy" id="2898585"/>
    <lineage>
        <taxon>Bacteria</taxon>
        <taxon>Pseudomonadati</taxon>
        <taxon>Pseudomonadota</taxon>
        <taxon>Betaproteobacteria</taxon>
        <taxon>Burkholderiales</taxon>
        <taxon>Oxalobacteraceae</taxon>
        <taxon>Telluria group</taxon>
        <taxon>Massilia</taxon>
    </lineage>
</organism>
<dbReference type="EMBL" id="JAJNOC010000012">
    <property type="protein sequence ID" value="MCD2519398.1"/>
    <property type="molecule type" value="Genomic_DNA"/>
</dbReference>
<sequence length="424" mass="44337">MNTPTSSPNPNPAAPGAKPVHAAQIQFPVVDNCLQVGGIALTRLAQRVGATPFYAYDRALLTRRVEALRASLPAQLELHYSVKANPMPAVVQHLAGLVDGLDVASGGELRVALDTGMAPQRISFAGPGKSEAELAQAVAAGACVHAESEREIRVLARLGEQLGIAPRLVLRINPDFELKGSGMRMGGGAKQFGIDAEDAPRLLALCGALGLDVLGFHIFSGSQSLRSAAIVEAQAQTFELALRLAQASPSPVRMLNIGGGFGIPYFPGEARLELAPIGAALAAALPRMEAALPEAVFSIELGRYLVGEAGVYVARVIDRKVSRGQVFLVTDGGLHHHLAASGNFGQVIRKNYPVAIGNRMESGRREAVSVVGPLCTPLDLLAERMELPQAEVGDLVVVFQSGAYGLSASPGGFLSHPAALEVLV</sequence>
<dbReference type="CDD" id="cd06839">
    <property type="entry name" value="PLPDE_III_Btrk_like"/>
    <property type="match status" value="1"/>
</dbReference>
<dbReference type="Pfam" id="PF02784">
    <property type="entry name" value="Orn_Arg_deC_N"/>
    <property type="match status" value="1"/>
</dbReference>
<dbReference type="PRINTS" id="PR01179">
    <property type="entry name" value="ODADCRBXLASE"/>
</dbReference>
<feature type="domain" description="Orn/DAP/Arg decarboxylase 2 N-terminal" evidence="5">
    <location>
        <begin position="61"/>
        <end position="306"/>
    </location>
</feature>
<dbReference type="SUPFAM" id="SSF50621">
    <property type="entry name" value="Alanine racemase C-terminal domain-like"/>
    <property type="match status" value="1"/>
</dbReference>
<dbReference type="InterPro" id="IPR029066">
    <property type="entry name" value="PLP-binding_barrel"/>
</dbReference>
<evidence type="ECO:0000313" key="6">
    <source>
        <dbReference type="EMBL" id="MCD2519398.1"/>
    </source>
</evidence>
<evidence type="ECO:0000313" key="7">
    <source>
        <dbReference type="Proteomes" id="UP001179361"/>
    </source>
</evidence>
<gene>
    <name evidence="6" type="ORF">LQ564_24140</name>
</gene>
<dbReference type="SUPFAM" id="SSF51419">
    <property type="entry name" value="PLP-binding barrel"/>
    <property type="match status" value="1"/>
</dbReference>
<dbReference type="PANTHER" id="PTHR43727:SF2">
    <property type="entry name" value="GROUP IV DECARBOXYLASE"/>
    <property type="match status" value="1"/>
</dbReference>
<dbReference type="Gene3D" id="3.20.20.10">
    <property type="entry name" value="Alanine racemase"/>
    <property type="match status" value="1"/>
</dbReference>
<dbReference type="InterPro" id="IPR022657">
    <property type="entry name" value="De-COase2_CS"/>
</dbReference>
<evidence type="ECO:0000256" key="3">
    <source>
        <dbReference type="RuleBase" id="RU003737"/>
    </source>
</evidence>